<evidence type="ECO:0000313" key="1">
    <source>
        <dbReference type="EMBL" id="RCK54822.1"/>
    </source>
</evidence>
<evidence type="ECO:0000313" key="2">
    <source>
        <dbReference type="Proteomes" id="UP000253472"/>
    </source>
</evidence>
<dbReference type="EMBL" id="QLNQ01000030">
    <property type="protein sequence ID" value="RCK54822.1"/>
    <property type="molecule type" value="Genomic_DNA"/>
</dbReference>
<reference evidence="1 2" key="1">
    <citation type="submission" date="2018-06" db="EMBL/GenBank/DDBJ databases">
        <title>Whole genome sequencing of Candida tropicalis (genome annotated by CSBL at Korea University).</title>
        <authorList>
            <person name="Ahn J."/>
        </authorList>
    </citation>
    <scope>NUCLEOTIDE SEQUENCE [LARGE SCALE GENOMIC DNA]</scope>
    <source>
        <strain evidence="1 2">ATCC 20962</strain>
    </source>
</reference>
<dbReference type="AlphaFoldDB" id="A0A367XPZ7"/>
<comment type="caution">
    <text evidence="1">The sequence shown here is derived from an EMBL/GenBank/DDBJ whole genome shotgun (WGS) entry which is preliminary data.</text>
</comment>
<sequence>MYTETKERGKSFKSKVAMLAQAKHKSFSLVISRIFSLDSHYSLILLSYKLSISKSRGKWEPSALEPSWFLDKSRCFNPTGNPLTRLKLLEARSKVSKFSGKRTASSTMLLLSSDNSLTLGGTTS</sequence>
<keyword evidence="2" id="KW-1185">Reference proteome</keyword>
<proteinExistence type="predicted"/>
<name>A0A367XPZ7_9ASCO</name>
<organism evidence="1 2">
    <name type="scientific">Candida viswanathii</name>
    <dbReference type="NCBI Taxonomy" id="5486"/>
    <lineage>
        <taxon>Eukaryota</taxon>
        <taxon>Fungi</taxon>
        <taxon>Dikarya</taxon>
        <taxon>Ascomycota</taxon>
        <taxon>Saccharomycotina</taxon>
        <taxon>Pichiomycetes</taxon>
        <taxon>Debaryomycetaceae</taxon>
        <taxon>Candida/Lodderomyces clade</taxon>
        <taxon>Candida</taxon>
    </lineage>
</organism>
<accession>A0A367XPZ7</accession>
<gene>
    <name evidence="1" type="ORF">Cantr_03919</name>
</gene>
<protein>
    <submittedName>
        <fullName evidence="1">Uncharacterized protein</fullName>
    </submittedName>
</protein>
<dbReference type="Proteomes" id="UP000253472">
    <property type="component" value="Unassembled WGS sequence"/>
</dbReference>